<keyword evidence="4 7" id="KW-0479">Metal-binding</keyword>
<dbReference type="GO" id="GO:0008311">
    <property type="term" value="F:double-stranded DNA 3'-5' DNA exonuclease activity"/>
    <property type="evidence" value="ECO:0007669"/>
    <property type="project" value="UniProtKB-EC"/>
</dbReference>
<evidence type="ECO:0000259" key="9">
    <source>
        <dbReference type="Pfam" id="PF03372"/>
    </source>
</evidence>
<feature type="binding site" evidence="7">
    <location>
        <position position="47"/>
    </location>
    <ligand>
        <name>Mg(2+)</name>
        <dbReference type="ChEBI" id="CHEBI:18420"/>
        <label>1</label>
    </ligand>
</feature>
<sequence length="84" mass="9353">MIPVSDVPNAGNQLVTLPLRMKWDPILRKHLKTLDEQKPVILTGDLNVAHNEIDLANPKAHTRHAGFTKEERDGFSALLAEGFT</sequence>
<dbReference type="PANTHER" id="PTHR22748:SF6">
    <property type="entry name" value="DNA-(APURINIC OR APYRIMIDINIC SITE) ENDONUCLEASE"/>
    <property type="match status" value="1"/>
</dbReference>
<feature type="domain" description="Endonuclease/exonuclease/phosphatase" evidence="9">
    <location>
        <begin position="20"/>
        <end position="71"/>
    </location>
</feature>
<evidence type="ECO:0000256" key="5">
    <source>
        <dbReference type="ARBA" id="ARBA00022801"/>
    </source>
</evidence>
<evidence type="ECO:0000256" key="8">
    <source>
        <dbReference type="PIRSR" id="PIRSR604808-3"/>
    </source>
</evidence>
<feature type="non-terminal residue" evidence="10">
    <location>
        <position position="84"/>
    </location>
</feature>
<dbReference type="InterPro" id="IPR036691">
    <property type="entry name" value="Endo/exonu/phosph_ase_sf"/>
</dbReference>
<evidence type="ECO:0000256" key="6">
    <source>
        <dbReference type="ARBA" id="ARBA00022842"/>
    </source>
</evidence>
<reference evidence="10" key="1">
    <citation type="submission" date="2020-11" db="EMBL/GenBank/DDBJ databases">
        <authorList>
            <person name="Tran Van P."/>
        </authorList>
    </citation>
    <scope>NUCLEOTIDE SEQUENCE</scope>
</reference>
<dbReference type="GO" id="GO:0046872">
    <property type="term" value="F:metal ion binding"/>
    <property type="evidence" value="ECO:0007669"/>
    <property type="project" value="UniProtKB-KW"/>
</dbReference>
<dbReference type="EMBL" id="OB680327">
    <property type="protein sequence ID" value="CAD7236605.1"/>
    <property type="molecule type" value="Genomic_DNA"/>
</dbReference>
<keyword evidence="6 7" id="KW-0460">Magnesium</keyword>
<keyword evidence="7" id="KW-0464">Manganese</keyword>
<comment type="cofactor">
    <cofactor evidence="7">
        <name>Mg(2+)</name>
        <dbReference type="ChEBI" id="CHEBI:18420"/>
    </cofactor>
    <cofactor evidence="7">
        <name>Mn(2+)</name>
        <dbReference type="ChEBI" id="CHEBI:29035"/>
    </cofactor>
    <text evidence="7">Probably binds two magnesium or manganese ions per subunit.</text>
</comment>
<evidence type="ECO:0000313" key="10">
    <source>
        <dbReference type="EMBL" id="CAD7236605.1"/>
    </source>
</evidence>
<gene>
    <name evidence="10" type="ORF">CTOB1V02_LOCUS14420</name>
</gene>
<evidence type="ECO:0000256" key="7">
    <source>
        <dbReference type="PIRSR" id="PIRSR604808-2"/>
    </source>
</evidence>
<evidence type="ECO:0000256" key="2">
    <source>
        <dbReference type="ARBA" id="ARBA00007092"/>
    </source>
</evidence>
<dbReference type="PANTHER" id="PTHR22748">
    <property type="entry name" value="AP ENDONUCLEASE"/>
    <property type="match status" value="1"/>
</dbReference>
<dbReference type="GO" id="GO:0003906">
    <property type="term" value="F:DNA-(apurinic or apyrimidinic site) endonuclease activity"/>
    <property type="evidence" value="ECO:0007669"/>
    <property type="project" value="TreeGrafter"/>
</dbReference>
<keyword evidence="5" id="KW-0378">Hydrolase</keyword>
<dbReference type="AlphaFoldDB" id="A0A7R8ZYG5"/>
<dbReference type="Gene3D" id="3.60.10.10">
    <property type="entry name" value="Endonuclease/exonuclease/phosphatase"/>
    <property type="match status" value="1"/>
</dbReference>
<feature type="binding site" evidence="7">
    <location>
        <position position="45"/>
    </location>
    <ligand>
        <name>Mg(2+)</name>
        <dbReference type="ChEBI" id="CHEBI:18420"/>
        <label>1</label>
    </ligand>
</feature>
<comment type="catalytic activity">
    <reaction evidence="1">
        <text>Exonucleolytic cleavage in the 3'- to 5'-direction to yield nucleoside 5'-phosphates.</text>
        <dbReference type="EC" id="3.1.11.2"/>
    </reaction>
</comment>
<dbReference type="OrthoDB" id="6368208at2759"/>
<dbReference type="GO" id="GO:0006284">
    <property type="term" value="P:base-excision repair"/>
    <property type="evidence" value="ECO:0007669"/>
    <property type="project" value="TreeGrafter"/>
</dbReference>
<dbReference type="GO" id="GO:0008081">
    <property type="term" value="F:phosphoric diester hydrolase activity"/>
    <property type="evidence" value="ECO:0007669"/>
    <property type="project" value="TreeGrafter"/>
</dbReference>
<name>A0A7R8ZYG5_9CRUS</name>
<feature type="site" description="Transition state stabilizer" evidence="8">
    <location>
        <position position="47"/>
    </location>
</feature>
<dbReference type="InterPro" id="IPR004808">
    <property type="entry name" value="AP_endonuc_1"/>
</dbReference>
<proteinExistence type="inferred from homology"/>
<protein>
    <recommendedName>
        <fullName evidence="3">exodeoxyribonuclease III</fullName>
        <ecNumber evidence="3">3.1.11.2</ecNumber>
    </recommendedName>
</protein>
<organism evidence="10">
    <name type="scientific">Cyprideis torosa</name>
    <dbReference type="NCBI Taxonomy" id="163714"/>
    <lineage>
        <taxon>Eukaryota</taxon>
        <taxon>Metazoa</taxon>
        <taxon>Ecdysozoa</taxon>
        <taxon>Arthropoda</taxon>
        <taxon>Crustacea</taxon>
        <taxon>Oligostraca</taxon>
        <taxon>Ostracoda</taxon>
        <taxon>Podocopa</taxon>
        <taxon>Podocopida</taxon>
        <taxon>Cytherocopina</taxon>
        <taxon>Cytheroidea</taxon>
        <taxon>Cytherideidae</taxon>
        <taxon>Cyprideis</taxon>
    </lineage>
</organism>
<evidence type="ECO:0000256" key="4">
    <source>
        <dbReference type="ARBA" id="ARBA00022723"/>
    </source>
</evidence>
<dbReference type="EC" id="3.1.11.2" evidence="3"/>
<accession>A0A7R8ZYG5</accession>
<evidence type="ECO:0000256" key="1">
    <source>
        <dbReference type="ARBA" id="ARBA00000493"/>
    </source>
</evidence>
<dbReference type="SUPFAM" id="SSF56219">
    <property type="entry name" value="DNase I-like"/>
    <property type="match status" value="1"/>
</dbReference>
<evidence type="ECO:0000256" key="3">
    <source>
        <dbReference type="ARBA" id="ARBA00012115"/>
    </source>
</evidence>
<comment type="similarity">
    <text evidence="2">Belongs to the DNA repair enzymes AP/ExoA family.</text>
</comment>
<dbReference type="Pfam" id="PF03372">
    <property type="entry name" value="Exo_endo_phos"/>
    <property type="match status" value="1"/>
</dbReference>
<dbReference type="GO" id="GO:0005634">
    <property type="term" value="C:nucleus"/>
    <property type="evidence" value="ECO:0007669"/>
    <property type="project" value="TreeGrafter"/>
</dbReference>
<dbReference type="InterPro" id="IPR005135">
    <property type="entry name" value="Endo/exonuclease/phosphatase"/>
</dbReference>